<sequence length="197" mass="22334">MEVNRTTRQITSTIGSKKIVVNPVSIATHLDKYQRPPAEVVTLPSPAWSHPPDEIRDALTDKPNSYKNDKFVSGKLRLTFRLINKLVHYNLYPHDSESTPSLNDGTLLFVFSRSEEKVDWAARIWDVMANFKDKGLSNANSPFPAMITKMCEEAGVRGEKGDNLGHHGCLKPLPRSQREKVPKCHILLRKLDHLDPR</sequence>
<comment type="caution">
    <text evidence="1">The sequence shown here is derived from an EMBL/GenBank/DDBJ whole genome shotgun (WGS) entry which is preliminary data.</text>
</comment>
<organism evidence="1 2">
    <name type="scientific">Rhododendron molle</name>
    <name type="common">Chinese azalea</name>
    <name type="synonym">Azalea mollis</name>
    <dbReference type="NCBI Taxonomy" id="49168"/>
    <lineage>
        <taxon>Eukaryota</taxon>
        <taxon>Viridiplantae</taxon>
        <taxon>Streptophyta</taxon>
        <taxon>Embryophyta</taxon>
        <taxon>Tracheophyta</taxon>
        <taxon>Spermatophyta</taxon>
        <taxon>Magnoliopsida</taxon>
        <taxon>eudicotyledons</taxon>
        <taxon>Gunneridae</taxon>
        <taxon>Pentapetalae</taxon>
        <taxon>asterids</taxon>
        <taxon>Ericales</taxon>
        <taxon>Ericaceae</taxon>
        <taxon>Ericoideae</taxon>
        <taxon>Rhodoreae</taxon>
        <taxon>Rhododendron</taxon>
    </lineage>
</organism>
<evidence type="ECO:0000313" key="1">
    <source>
        <dbReference type="EMBL" id="KAI8535463.1"/>
    </source>
</evidence>
<accession>A0ACC0M4Y5</accession>
<evidence type="ECO:0000313" key="2">
    <source>
        <dbReference type="Proteomes" id="UP001062846"/>
    </source>
</evidence>
<reference evidence="1" key="1">
    <citation type="submission" date="2022-02" db="EMBL/GenBank/DDBJ databases">
        <title>Plant Genome Project.</title>
        <authorList>
            <person name="Zhang R.-G."/>
        </authorList>
    </citation>
    <scope>NUCLEOTIDE SEQUENCE</scope>
    <source>
        <strain evidence="1">AT1</strain>
    </source>
</reference>
<keyword evidence="2" id="KW-1185">Reference proteome</keyword>
<protein>
    <submittedName>
        <fullName evidence="1">Uncharacterized protein</fullName>
    </submittedName>
</protein>
<dbReference type="EMBL" id="CM046397">
    <property type="protein sequence ID" value="KAI8535463.1"/>
    <property type="molecule type" value="Genomic_DNA"/>
</dbReference>
<dbReference type="Proteomes" id="UP001062846">
    <property type="component" value="Chromosome 10"/>
</dbReference>
<proteinExistence type="predicted"/>
<gene>
    <name evidence="1" type="ORF">RHMOL_Rhmol10G0176400</name>
</gene>
<name>A0ACC0M4Y5_RHOML</name>